<dbReference type="InterPro" id="IPR003210">
    <property type="entry name" value="Signal_recog_particle_SRP14"/>
</dbReference>
<dbReference type="PANTHER" id="PTHR11206">
    <property type="entry name" value="MULTIDRUG RESISTANCE PROTEIN"/>
    <property type="match status" value="1"/>
</dbReference>
<keyword evidence="5" id="KW-0694">RNA-binding</keyword>
<feature type="transmembrane region" description="Helical" evidence="8">
    <location>
        <begin position="261"/>
        <end position="286"/>
    </location>
</feature>
<feature type="region of interest" description="Disordered" evidence="9">
    <location>
        <begin position="478"/>
        <end position="498"/>
    </location>
</feature>
<dbReference type="Pfam" id="PF01554">
    <property type="entry name" value="MatE"/>
    <property type="match status" value="1"/>
</dbReference>
<accession>A0A095AJQ6</accession>
<feature type="transmembrane region" description="Helical" evidence="8">
    <location>
        <begin position="69"/>
        <end position="87"/>
    </location>
</feature>
<evidence type="ECO:0000256" key="4">
    <source>
        <dbReference type="ARBA" id="ARBA00022490"/>
    </source>
</evidence>
<keyword evidence="8" id="KW-1133">Transmembrane helix</keyword>
<dbReference type="EMBL" id="KL250597">
    <property type="protein sequence ID" value="KGB34251.1"/>
    <property type="molecule type" value="Genomic_DNA"/>
</dbReference>
<proteinExistence type="inferred from homology"/>
<dbReference type="GO" id="GO:0030942">
    <property type="term" value="F:endoplasmic reticulum signal peptide binding"/>
    <property type="evidence" value="ECO:0007669"/>
    <property type="project" value="InterPro"/>
</dbReference>
<feature type="transmembrane region" description="Helical" evidence="8">
    <location>
        <begin position="151"/>
        <end position="171"/>
    </location>
</feature>
<dbReference type="InterPro" id="IPR002528">
    <property type="entry name" value="MATE_fam"/>
</dbReference>
<dbReference type="InterPro" id="IPR009018">
    <property type="entry name" value="Signal_recog_particle_SRP9/14"/>
</dbReference>
<evidence type="ECO:0000256" key="8">
    <source>
        <dbReference type="RuleBase" id="RU004914"/>
    </source>
</evidence>
<evidence type="ECO:0000256" key="5">
    <source>
        <dbReference type="ARBA" id="ARBA00022884"/>
    </source>
</evidence>
<dbReference type="AlphaFoldDB" id="A0A095AJQ6"/>
<comment type="similarity">
    <text evidence="2 8">Belongs to the multi antimicrobial extrusion (MATE) (TC 2.A.66.1) family.</text>
</comment>
<comment type="caution">
    <text evidence="8">Lacks conserved residue(s) required for the propagation of feature annotation.</text>
</comment>
<dbReference type="GO" id="GO:0006614">
    <property type="term" value="P:SRP-dependent cotranslational protein targeting to membrane"/>
    <property type="evidence" value="ECO:0007669"/>
    <property type="project" value="InterPro"/>
</dbReference>
<dbReference type="GO" id="GO:0016020">
    <property type="term" value="C:membrane"/>
    <property type="evidence" value="ECO:0007669"/>
    <property type="project" value="InterPro"/>
</dbReference>
<sequence>MNYIIDLFFDSFFKFAAIGQILTKYVQTQNRVYIPLAIGILTNCFNASLHYILLFVFKIGIIGSAISQSSAYLFQCVCYLPYILMLQQSGLTWKGWTNELWLDWGRWFKLAMPGVLMITLEWVIFEMGSIVSGELLRIFLEIDVITMDKRCNYFSSMISVQNMLPLGFGIASSIRVGQFLGARSSIGPRSVVSTALVTLWTASIAFILALSLLRWKIPMIFTSDQDVIELSAKLLPLIATFQIFDGTVGVCGGAIRGAGLQLFGAIVCFISLYVIGSPISFSLVYAGGYGLEGLWAGMTIGTIFEGVIYLITCQHINWEKQVQLAIERTEQLILDDDQLQEGSTNQSTGGVQHSTNIKSSSIKDECVNDEEQIDVQNDNSFREKFQFLTSLHKLFNQSKSSGSLYITMKRYDGRVKPIPKRVQKVKDVHVTNENSCLLRATLGNQKISTVVHQKDMNRFNQAYSNLLKANIDGLKKRDKRVKSTNISSKLNRPKTEKG</sequence>
<feature type="transmembrane region" description="Helical" evidence="8">
    <location>
        <begin position="293"/>
        <end position="311"/>
    </location>
</feature>
<reference evidence="10" key="1">
    <citation type="journal article" date="2012" name="Nat. Genet.">
        <title>Whole-genome sequence of Schistosoma haematobium.</title>
        <authorList>
            <person name="Young N.D."/>
            <person name="Jex A.R."/>
            <person name="Li B."/>
            <person name="Liu S."/>
            <person name="Yang L."/>
            <person name="Xiong Z."/>
            <person name="Li Y."/>
            <person name="Cantacessi C."/>
            <person name="Hall R.S."/>
            <person name="Xu X."/>
            <person name="Chen F."/>
            <person name="Wu X."/>
            <person name="Zerlotini A."/>
            <person name="Oliveira G."/>
            <person name="Hofmann A."/>
            <person name="Zhang G."/>
            <person name="Fang X."/>
            <person name="Kang Y."/>
            <person name="Campbell B.E."/>
            <person name="Loukas A."/>
            <person name="Ranganathan S."/>
            <person name="Rollinson D."/>
            <person name="Rinaldi G."/>
            <person name="Brindley P.J."/>
            <person name="Yang H."/>
            <person name="Wang J."/>
            <person name="Wang J."/>
            <person name="Gasser R.B."/>
        </authorList>
    </citation>
    <scope>NUCLEOTIDE SEQUENCE [LARGE SCALE GENOMIC DNA]</scope>
</reference>
<comment type="subcellular location">
    <subcellularLocation>
        <location evidence="1">Cytoplasm</location>
    </subcellularLocation>
</comment>
<dbReference type="Gene3D" id="3.30.720.10">
    <property type="entry name" value="Signal recognition particle alu RNA binding heterodimer, srp9/1"/>
    <property type="match status" value="1"/>
</dbReference>
<dbReference type="STRING" id="6185.A0A095AJQ6"/>
<dbReference type="SUPFAM" id="SSF54762">
    <property type="entry name" value="Signal recognition particle alu RNA binding heterodimer, SRP9/14"/>
    <property type="match status" value="1"/>
</dbReference>
<dbReference type="Pfam" id="PF02290">
    <property type="entry name" value="SRP14"/>
    <property type="match status" value="1"/>
</dbReference>
<evidence type="ECO:0000313" key="10">
    <source>
        <dbReference type="EMBL" id="KGB34251.1"/>
    </source>
</evidence>
<protein>
    <recommendedName>
        <fullName evidence="8">Multidrug and toxin extrusion protein</fullName>
    </recommendedName>
</protein>
<feature type="transmembrane region" description="Helical" evidence="8">
    <location>
        <begin position="191"/>
        <end position="213"/>
    </location>
</feature>
<dbReference type="FunFam" id="3.30.720.10:FF:000003">
    <property type="entry name" value="Signal recognition particle 14"/>
    <property type="match status" value="1"/>
</dbReference>
<dbReference type="GO" id="GO:0042910">
    <property type="term" value="F:xenobiotic transmembrane transporter activity"/>
    <property type="evidence" value="ECO:0007669"/>
    <property type="project" value="InterPro"/>
</dbReference>
<comment type="similarity">
    <text evidence="3">Belongs to the SRP14 family.</text>
</comment>
<keyword evidence="4" id="KW-0963">Cytoplasm</keyword>
<evidence type="ECO:0000256" key="6">
    <source>
        <dbReference type="ARBA" id="ARBA00023135"/>
    </source>
</evidence>
<keyword evidence="8" id="KW-0472">Membrane</keyword>
<evidence type="ECO:0000256" key="7">
    <source>
        <dbReference type="ARBA" id="ARBA00023274"/>
    </source>
</evidence>
<keyword evidence="6" id="KW-0733">Signal recognition particle</keyword>
<organism evidence="10">
    <name type="scientific">Schistosoma haematobium</name>
    <name type="common">Blood fluke</name>
    <dbReference type="NCBI Taxonomy" id="6185"/>
    <lineage>
        <taxon>Eukaryota</taxon>
        <taxon>Metazoa</taxon>
        <taxon>Spiralia</taxon>
        <taxon>Lophotrochozoa</taxon>
        <taxon>Platyhelminthes</taxon>
        <taxon>Trematoda</taxon>
        <taxon>Digenea</taxon>
        <taxon>Strigeidida</taxon>
        <taxon>Schistosomatoidea</taxon>
        <taxon>Schistosomatidae</taxon>
        <taxon>Schistosoma</taxon>
    </lineage>
</organism>
<evidence type="ECO:0000256" key="3">
    <source>
        <dbReference type="ARBA" id="ARBA00010349"/>
    </source>
</evidence>
<feature type="transmembrane region" description="Helical" evidence="8">
    <location>
        <begin position="107"/>
        <end position="131"/>
    </location>
</feature>
<name>A0A095AJQ6_SCHHA</name>
<evidence type="ECO:0000256" key="9">
    <source>
        <dbReference type="SAM" id="MobiDB-lite"/>
    </source>
</evidence>
<feature type="transmembrane region" description="Helical" evidence="8">
    <location>
        <begin position="32"/>
        <end position="57"/>
    </location>
</feature>
<keyword evidence="7" id="KW-0687">Ribonucleoprotein</keyword>
<evidence type="ECO:0000256" key="1">
    <source>
        <dbReference type="ARBA" id="ARBA00004496"/>
    </source>
</evidence>
<dbReference type="GO" id="GO:0015297">
    <property type="term" value="F:antiporter activity"/>
    <property type="evidence" value="ECO:0007669"/>
    <property type="project" value="InterPro"/>
</dbReference>
<dbReference type="GO" id="GO:0005786">
    <property type="term" value="C:signal recognition particle, endoplasmic reticulum targeting"/>
    <property type="evidence" value="ECO:0007669"/>
    <property type="project" value="UniProtKB-KW"/>
</dbReference>
<gene>
    <name evidence="10" type="ORF">MS3_02448</name>
</gene>
<evidence type="ECO:0000256" key="2">
    <source>
        <dbReference type="ARBA" id="ARBA00010199"/>
    </source>
</evidence>
<keyword evidence="8" id="KW-0812">Transmembrane</keyword>
<dbReference type="GO" id="GO:0008312">
    <property type="term" value="F:7S RNA binding"/>
    <property type="evidence" value="ECO:0007669"/>
    <property type="project" value="InterPro"/>
</dbReference>